<evidence type="ECO:0000313" key="2">
    <source>
        <dbReference type="EMBL" id="MCA9758842.1"/>
    </source>
</evidence>
<evidence type="ECO:0000256" key="1">
    <source>
        <dbReference type="SAM" id="SignalP"/>
    </source>
</evidence>
<dbReference type="EMBL" id="JAGQHS010000219">
    <property type="protein sequence ID" value="MCA9758842.1"/>
    <property type="molecule type" value="Genomic_DNA"/>
</dbReference>
<keyword evidence="1" id="KW-0732">Signal</keyword>
<dbReference type="Gene3D" id="2.60.120.380">
    <property type="match status" value="1"/>
</dbReference>
<reference evidence="2" key="2">
    <citation type="journal article" date="2021" name="Microbiome">
        <title>Successional dynamics and alternative stable states in a saline activated sludge microbial community over 9 years.</title>
        <authorList>
            <person name="Wang Y."/>
            <person name="Ye J."/>
            <person name="Ju F."/>
            <person name="Liu L."/>
            <person name="Boyd J.A."/>
            <person name="Deng Y."/>
            <person name="Parks D.H."/>
            <person name="Jiang X."/>
            <person name="Yin X."/>
            <person name="Woodcroft B.J."/>
            <person name="Tyson G.W."/>
            <person name="Hugenholtz P."/>
            <person name="Polz M.F."/>
            <person name="Zhang T."/>
        </authorList>
    </citation>
    <scope>NUCLEOTIDE SEQUENCE</scope>
    <source>
        <strain evidence="2">HKST-UBA02</strain>
    </source>
</reference>
<feature type="signal peptide" evidence="1">
    <location>
        <begin position="1"/>
        <end position="27"/>
    </location>
</feature>
<dbReference type="Gene3D" id="2.60.40.4070">
    <property type="match status" value="1"/>
</dbReference>
<dbReference type="GO" id="GO:0008237">
    <property type="term" value="F:metallopeptidase activity"/>
    <property type="evidence" value="ECO:0007669"/>
    <property type="project" value="InterPro"/>
</dbReference>
<gene>
    <name evidence="2" type="ORF">KDA27_23815</name>
</gene>
<sequence>MGLVNARFQTSFVLLAAMLGCASIVRAQVPPSRGTIPPGLAEQLLLQSAPANQPPSEWEDNEARERDAENYFASVRDAEARGSSDDNDTCHYARGVTLVVHIFVNHTGGTWSGAEITDAVAKADAAKINYLTYAPYASNQRFDPIGGYVFYNPTVNFLISDSGMTDSVMESVVAAIGFGDADGDGSRVDDMTHYLQGWGGGWDNVILLFEPDQSGRAWASYGQAKAALYNNSEWWVFAHEWGHLFGGCDEYAEGGTCNSGMNCGTCQSWYLTETVSNGNCELAMCGSTVDCLMKYNTTNALCDDTPREWAWVDDDNDGLGNTVRRPTVISGGNQQYANIYELYHNGWFVWNDVTQSEVVSQRWNAWAVIGLRSPATADYDLQVFTDNTHNVPLGSSAWGTGQVDFVVGDYNHNVVGNEHIQLIHYGGSTESYNLTFESGGEVLYPDGIVRPGSWGWYNTAMVWDVPLTAGETLTFTLDVPGNLDMGMALYKSNSSTFFAGRGAGHVAYADSYTLAGDESFTYTVPSDDVYGLVIWSNNSADGSFTIQVGPTPTPMNEEVAYWSAGNPSLWSFVPNAVPYWAVVGTRSDTGQDVNLRLFDDPNYQIQLDASQNYGPWEPEFIAIDYNHAPYGAEYPRVTAPGASNIYFTQWEEDPEILNGEEYPPYWYPEDVVKVWDVWMNADEFYFFRQFSGAGTLDGGIYLFDSSSGDNYRHRSEYANGSDYLPASFGGELFWHTAAASDWYGFVATSHGYTQGWYSMWFGPWLFPTDDVPVTRDEPVVWASAPTTGASWQVAAVRPSPGEQSGIWMYEDYTFADAGYRAYDAGLGVRFVVADYNHSGPIAYYTLAQRQVGYGPQDFSWEGGTEALVFEPSGTNAPDLPWETDNVAKVFDLYIDGASPGPDGQTCRITVTDDSGGLDLGVAVFASYGGEGYAASGGAIAYADNAGVGAPETVEFTVTDADWYGLVVFNQADGAGVYSISMSDGSTADVAAAVEATRNALWVASNHPFGTGAELAYSLRESGPIDLAVYDVQGRRIRALVGGASDAGTTVVPWDGRDDLGRSTAPGIYFARLEAGAVRRSVKLVKTE</sequence>
<feature type="chain" id="PRO_5037591522" description="T9SS type A sorting domain-containing protein" evidence="1">
    <location>
        <begin position="28"/>
        <end position="1087"/>
    </location>
</feature>
<proteinExistence type="predicted"/>
<comment type="caution">
    <text evidence="2">The sequence shown here is derived from an EMBL/GenBank/DDBJ whole genome shotgun (WGS) entry which is preliminary data.</text>
</comment>
<evidence type="ECO:0008006" key="4">
    <source>
        <dbReference type="Google" id="ProtNLM"/>
    </source>
</evidence>
<name>A0A956SFI9_UNCEI</name>
<accession>A0A956SFI9</accession>
<organism evidence="2 3">
    <name type="scientific">Eiseniibacteriota bacterium</name>
    <dbReference type="NCBI Taxonomy" id="2212470"/>
    <lineage>
        <taxon>Bacteria</taxon>
        <taxon>Candidatus Eiseniibacteriota</taxon>
    </lineage>
</organism>
<dbReference type="PROSITE" id="PS51257">
    <property type="entry name" value="PROKAR_LIPOPROTEIN"/>
    <property type="match status" value="1"/>
</dbReference>
<dbReference type="Gene3D" id="3.40.390.10">
    <property type="entry name" value="Collagenase (Catalytic Domain)"/>
    <property type="match status" value="1"/>
</dbReference>
<evidence type="ECO:0000313" key="3">
    <source>
        <dbReference type="Proteomes" id="UP000739538"/>
    </source>
</evidence>
<dbReference type="AlphaFoldDB" id="A0A956SFI9"/>
<protein>
    <recommendedName>
        <fullName evidence="4">T9SS type A sorting domain-containing protein</fullName>
    </recommendedName>
</protein>
<dbReference type="Proteomes" id="UP000739538">
    <property type="component" value="Unassembled WGS sequence"/>
</dbReference>
<dbReference type="InterPro" id="IPR024079">
    <property type="entry name" value="MetalloPept_cat_dom_sf"/>
</dbReference>
<reference evidence="2" key="1">
    <citation type="submission" date="2020-04" db="EMBL/GenBank/DDBJ databases">
        <authorList>
            <person name="Zhang T."/>
        </authorList>
    </citation>
    <scope>NUCLEOTIDE SEQUENCE</scope>
    <source>
        <strain evidence="2">HKST-UBA02</strain>
    </source>
</reference>